<reference evidence="1 2" key="1">
    <citation type="submission" date="2021-07" db="EMBL/GenBank/DDBJ databases">
        <title>Hymenobacter profundi sp. nov., isolated from deep-sea water.</title>
        <authorList>
            <person name="Kim M.K."/>
        </authorList>
    </citation>
    <scope>NUCLEOTIDE SEQUENCE [LARGE SCALE GENOMIC DNA]</scope>
    <source>
        <strain evidence="1 2">M2</strain>
    </source>
</reference>
<dbReference type="EMBL" id="JAHWGL010000027">
    <property type="protein sequence ID" value="MBW3128668.1"/>
    <property type="molecule type" value="Genomic_DNA"/>
</dbReference>
<proteinExistence type="predicted"/>
<protein>
    <recommendedName>
        <fullName evidence="3">Bulb-type lectin domain-containing protein</fullName>
    </recommendedName>
</protein>
<name>A0ABS6X0W1_9BACT</name>
<dbReference type="RefSeq" id="WP_219158544.1">
    <property type="nucleotide sequence ID" value="NZ_JAHWGL010000027.1"/>
</dbReference>
<keyword evidence="2" id="KW-1185">Reference proteome</keyword>
<comment type="caution">
    <text evidence="1">The sequence shown here is derived from an EMBL/GenBank/DDBJ whole genome shotgun (WGS) entry which is preliminary data.</text>
</comment>
<sequence length="92" mass="9791">MADIRLSDAVTTRDGNLLVTGFQSSFSSFPLGTRLLLLKLTPAGDTLWTKTYTCAWTNQGATYQSRGSWGNSVVAAADGTILVAWVVAVPPI</sequence>
<evidence type="ECO:0000313" key="2">
    <source>
        <dbReference type="Proteomes" id="UP000826188"/>
    </source>
</evidence>
<evidence type="ECO:0008006" key="3">
    <source>
        <dbReference type="Google" id="ProtNLM"/>
    </source>
</evidence>
<accession>A0ABS6X0W1</accession>
<evidence type="ECO:0000313" key="1">
    <source>
        <dbReference type="EMBL" id="MBW3128668.1"/>
    </source>
</evidence>
<gene>
    <name evidence="1" type="ORF">KYK14_08910</name>
</gene>
<organism evidence="1 2">
    <name type="scientific">Hymenobacter profundi</name>
    <dbReference type="NCBI Taxonomy" id="1982110"/>
    <lineage>
        <taxon>Bacteria</taxon>
        <taxon>Pseudomonadati</taxon>
        <taxon>Bacteroidota</taxon>
        <taxon>Cytophagia</taxon>
        <taxon>Cytophagales</taxon>
        <taxon>Hymenobacteraceae</taxon>
        <taxon>Hymenobacter</taxon>
    </lineage>
</organism>
<dbReference type="Proteomes" id="UP000826188">
    <property type="component" value="Unassembled WGS sequence"/>
</dbReference>